<dbReference type="AlphaFoldDB" id="A0A177KUA4"/>
<dbReference type="RefSeq" id="WP_063974854.1">
    <property type="nucleotide sequence ID" value="NZ_LQWZ01000016.1"/>
</dbReference>
<reference evidence="3 4" key="1">
    <citation type="submission" date="2016-01" db="EMBL/GenBank/DDBJ databases">
        <title>Investigation of taxonomic status of Bacillus aminovorans.</title>
        <authorList>
            <person name="Verma A."/>
            <person name="Pal Y."/>
            <person name="Krishnamurthi S."/>
        </authorList>
    </citation>
    <scope>NUCLEOTIDE SEQUENCE [LARGE SCALE GENOMIC DNA]</scope>
    <source>
        <strain evidence="3 4">DSM 4337</strain>
    </source>
</reference>
<evidence type="ECO:0000313" key="4">
    <source>
        <dbReference type="Proteomes" id="UP000077271"/>
    </source>
</evidence>
<name>A0A177KUA4_9BACI</name>
<keyword evidence="2" id="KW-0460">Magnesium</keyword>
<sequence>MTLKYKCLILDHDDTAVKSTPEIHYPSFVEALKKLRPNRSITLDEFVGYCFNPGFFSLCKDIIKFTDIELQHQQEVWKKYTESTVPDFYEMFPETIQEFKKQGGIVTVVSHSERSRIERDYSIHCGYSPDEIFGWELPEHQRKPHPYPIKQILERFNLQENEALMLDDLKPGMEMAKSCNVDFAAAGWSHSIPEIKERMKMESKYYFETVEQFNQLILCK</sequence>
<dbReference type="Pfam" id="PF13419">
    <property type="entry name" value="HAD_2"/>
    <property type="match status" value="1"/>
</dbReference>
<organism evidence="3 4">
    <name type="scientific">Domibacillus aminovorans</name>
    <dbReference type="NCBI Taxonomy" id="29332"/>
    <lineage>
        <taxon>Bacteria</taxon>
        <taxon>Bacillati</taxon>
        <taxon>Bacillota</taxon>
        <taxon>Bacilli</taxon>
        <taxon>Bacillales</taxon>
        <taxon>Bacillaceae</taxon>
        <taxon>Domibacillus</taxon>
    </lineage>
</organism>
<dbReference type="GO" id="GO:0008967">
    <property type="term" value="F:phosphoglycolate phosphatase activity"/>
    <property type="evidence" value="ECO:0007669"/>
    <property type="project" value="TreeGrafter"/>
</dbReference>
<evidence type="ECO:0000256" key="2">
    <source>
        <dbReference type="ARBA" id="ARBA00022842"/>
    </source>
</evidence>
<dbReference type="PANTHER" id="PTHR43434:SF1">
    <property type="entry name" value="PHOSPHOGLYCOLATE PHOSPHATASE"/>
    <property type="match status" value="1"/>
</dbReference>
<dbReference type="OrthoDB" id="1648451at2"/>
<proteinExistence type="predicted"/>
<dbReference type="Gene3D" id="1.10.150.240">
    <property type="entry name" value="Putative phosphatase, domain 2"/>
    <property type="match status" value="1"/>
</dbReference>
<evidence type="ECO:0000256" key="1">
    <source>
        <dbReference type="ARBA" id="ARBA00022801"/>
    </source>
</evidence>
<accession>A0A177KUA4</accession>
<dbReference type="Gene3D" id="3.40.50.1000">
    <property type="entry name" value="HAD superfamily/HAD-like"/>
    <property type="match status" value="1"/>
</dbReference>
<protein>
    <submittedName>
        <fullName evidence="3">Hydrolase</fullName>
    </submittedName>
</protein>
<dbReference type="InterPro" id="IPR050155">
    <property type="entry name" value="HAD-like_hydrolase_sf"/>
</dbReference>
<gene>
    <name evidence="3" type="ORF">AWH48_19515</name>
</gene>
<dbReference type="GO" id="GO:0006281">
    <property type="term" value="P:DNA repair"/>
    <property type="evidence" value="ECO:0007669"/>
    <property type="project" value="TreeGrafter"/>
</dbReference>
<evidence type="ECO:0000313" key="3">
    <source>
        <dbReference type="EMBL" id="OAH56963.1"/>
    </source>
</evidence>
<comment type="caution">
    <text evidence="3">The sequence shown here is derived from an EMBL/GenBank/DDBJ whole genome shotgun (WGS) entry which is preliminary data.</text>
</comment>
<dbReference type="EMBL" id="LQWZ01000016">
    <property type="protein sequence ID" value="OAH56963.1"/>
    <property type="molecule type" value="Genomic_DNA"/>
</dbReference>
<dbReference type="SUPFAM" id="SSF56784">
    <property type="entry name" value="HAD-like"/>
    <property type="match status" value="1"/>
</dbReference>
<dbReference type="InterPro" id="IPR023214">
    <property type="entry name" value="HAD_sf"/>
</dbReference>
<keyword evidence="1 3" id="KW-0378">Hydrolase</keyword>
<dbReference type="InterPro" id="IPR041492">
    <property type="entry name" value="HAD_2"/>
</dbReference>
<dbReference type="Proteomes" id="UP000077271">
    <property type="component" value="Unassembled WGS sequence"/>
</dbReference>
<dbReference type="PANTHER" id="PTHR43434">
    <property type="entry name" value="PHOSPHOGLYCOLATE PHOSPHATASE"/>
    <property type="match status" value="1"/>
</dbReference>
<dbReference type="InterPro" id="IPR023198">
    <property type="entry name" value="PGP-like_dom2"/>
</dbReference>
<dbReference type="InterPro" id="IPR036412">
    <property type="entry name" value="HAD-like_sf"/>
</dbReference>